<keyword evidence="5" id="KW-0539">Nucleus</keyword>
<keyword evidence="9" id="KW-1185">Reference proteome</keyword>
<dbReference type="PANTHER" id="PTHR47660">
    <property type="entry name" value="TRANSCRIPTION FACTOR WITH C2H2 AND ZN(2)-CYS(6) DNA BINDING DOMAIN (EUROFUNG)-RELATED-RELATED"/>
    <property type="match status" value="1"/>
</dbReference>
<keyword evidence="1" id="KW-0479">Metal-binding</keyword>
<dbReference type="GO" id="GO:0008270">
    <property type="term" value="F:zinc ion binding"/>
    <property type="evidence" value="ECO:0007669"/>
    <property type="project" value="InterPro"/>
</dbReference>
<evidence type="ECO:0000256" key="3">
    <source>
        <dbReference type="ARBA" id="ARBA00023015"/>
    </source>
</evidence>
<organism evidence="8 9">
    <name type="scientific">Didymella rabiei</name>
    <name type="common">Chickpea ascochyta blight fungus</name>
    <name type="synonym">Mycosphaerella rabiei</name>
    <dbReference type="NCBI Taxonomy" id="5454"/>
    <lineage>
        <taxon>Eukaryota</taxon>
        <taxon>Fungi</taxon>
        <taxon>Dikarya</taxon>
        <taxon>Ascomycota</taxon>
        <taxon>Pezizomycotina</taxon>
        <taxon>Dothideomycetes</taxon>
        <taxon>Pleosporomycetidae</taxon>
        <taxon>Pleosporales</taxon>
        <taxon>Pleosporineae</taxon>
        <taxon>Didymellaceae</taxon>
        <taxon>Ascochyta</taxon>
    </lineage>
</organism>
<dbReference type="Proteomes" id="UP000076837">
    <property type="component" value="Unassembled WGS sequence"/>
</dbReference>
<evidence type="ECO:0000256" key="2">
    <source>
        <dbReference type="ARBA" id="ARBA00022833"/>
    </source>
</evidence>
<feature type="domain" description="Xylanolytic transcriptional activator regulatory" evidence="7">
    <location>
        <begin position="336"/>
        <end position="515"/>
    </location>
</feature>
<dbReference type="CDD" id="cd12148">
    <property type="entry name" value="fungal_TF_MHR"/>
    <property type="match status" value="1"/>
</dbReference>
<evidence type="ECO:0000256" key="1">
    <source>
        <dbReference type="ARBA" id="ARBA00022723"/>
    </source>
</evidence>
<evidence type="ECO:0000313" key="8">
    <source>
        <dbReference type="EMBL" id="KZM19729.1"/>
    </source>
</evidence>
<dbReference type="EMBL" id="JYNV01000290">
    <property type="protein sequence ID" value="KZM19729.1"/>
    <property type="molecule type" value="Genomic_DNA"/>
</dbReference>
<dbReference type="PANTHER" id="PTHR47660:SF2">
    <property type="entry name" value="TRANSCRIPTION FACTOR WITH C2H2 AND ZN(2)-CYS(6) DNA BINDING DOMAIN (EUROFUNG)"/>
    <property type="match status" value="1"/>
</dbReference>
<dbReference type="Pfam" id="PF04082">
    <property type="entry name" value="Fungal_trans"/>
    <property type="match status" value="1"/>
</dbReference>
<dbReference type="GO" id="GO:0003677">
    <property type="term" value="F:DNA binding"/>
    <property type="evidence" value="ECO:0007669"/>
    <property type="project" value="InterPro"/>
</dbReference>
<dbReference type="OrthoDB" id="40579at2759"/>
<keyword evidence="3" id="KW-0805">Transcription regulation</keyword>
<proteinExistence type="predicted"/>
<protein>
    <submittedName>
        <fullName evidence="8">Nucleic acid binding</fullName>
    </submittedName>
</protein>
<evidence type="ECO:0000256" key="4">
    <source>
        <dbReference type="ARBA" id="ARBA00023163"/>
    </source>
</evidence>
<dbReference type="AlphaFoldDB" id="A0A162XXK8"/>
<evidence type="ECO:0000259" key="7">
    <source>
        <dbReference type="Pfam" id="PF04082"/>
    </source>
</evidence>
<dbReference type="InterPro" id="IPR007219">
    <property type="entry name" value="XnlR_reg_dom"/>
</dbReference>
<feature type="region of interest" description="Disordered" evidence="6">
    <location>
        <begin position="60"/>
        <end position="88"/>
    </location>
</feature>
<keyword evidence="2" id="KW-0862">Zinc</keyword>
<reference evidence="8 9" key="1">
    <citation type="journal article" date="2016" name="Sci. Rep.">
        <title>Draft genome sequencing and secretome analysis of fungal phytopathogen Ascochyta rabiei provides insight into the necrotrophic effector repertoire.</title>
        <authorList>
            <person name="Verma S."/>
            <person name="Gazara R.K."/>
            <person name="Nizam S."/>
            <person name="Parween S."/>
            <person name="Chattopadhyay D."/>
            <person name="Verma P.K."/>
        </authorList>
    </citation>
    <scope>NUCLEOTIDE SEQUENCE [LARGE SCALE GENOMIC DNA]</scope>
    <source>
        <strain evidence="8 9">ArDII</strain>
    </source>
</reference>
<evidence type="ECO:0000256" key="5">
    <source>
        <dbReference type="ARBA" id="ARBA00023242"/>
    </source>
</evidence>
<accession>A0A162XXK8</accession>
<dbReference type="STRING" id="5454.A0A162XXK8"/>
<dbReference type="GO" id="GO:0006351">
    <property type="term" value="P:DNA-templated transcription"/>
    <property type="evidence" value="ECO:0007669"/>
    <property type="project" value="InterPro"/>
</dbReference>
<evidence type="ECO:0000256" key="6">
    <source>
        <dbReference type="SAM" id="MobiDB-lite"/>
    </source>
</evidence>
<keyword evidence="4" id="KW-0804">Transcription</keyword>
<comment type="caution">
    <text evidence="8">The sequence shown here is derived from an EMBL/GenBank/DDBJ whole genome shotgun (WGS) entry which is preliminary data.</text>
</comment>
<gene>
    <name evidence="8" type="ORF">ST47_g9313</name>
</gene>
<sequence length="790" mass="88185">MPKDKSERSLATLECRCKKKNIACRVPETFTVDDNGVEELDAVHAAQDLLDLSNGFDYGSPVPFPDSTQTSTPRLNDVGKSEPSFQLPSIPVAQMTVPNDLRPNGRERSSTTSKEAMNQLYAETGDTISSFFDSTMSNFDETTSIDPFLPDYFRNMPPLESFLSGHVTPRGIMDLNFDMDVGLTDLDLGLLDQYNFQIPFTAGTPSTDAQGLEPQPLENDSAPVRTEAFKHSIWRYLPRRDRDHSGMEQTNLAFPDSDKDHNRRAHLPQRRAINERLGRVSRDRLMALVLGTCSPENVKRIASAFPSVELLDGLIQIFLTSPALDVQSWFHLPTLSLAKLSPELLACIVSAGAASTPDVPLRKLGFALHEAARMGQSKSFEEDNSAIRDLQHVTTFLLQLVVGMWSGVSRKMEIAESFLQPLVTMIRRGGRLRHSTWRDVVPLAEDDGPALEVKWQEWAHQESYLRLIYRVFELDRQSSMALLKPPLMTYSEMHLPLPCSNHLWLAKSAVAWKAAYLENAWPMTKRPSAIDCFLDLDHLAQHDSASTIYLHMMWGMVWEFRQMSSLGARSPAKGHDSLILSSRYQELTKQIENFHVGSPPMTKTAEITMELMLLHLNAPLDDIQLFAGIEGQQEARSAYPLLRDWTKTVSARQALWHAGQVLRAAESLPKGLLCNFNAIAVYHAGLILWGYGFLKGSTPEKSTPGDTSYAAVLLNGDDTLDTRRFITLDRGVPSIKTIKSRDTVQLTNVAAVMDGLVQLLLTPYESVEGSSPPLVGNLVQLLEGLRPETR</sequence>
<name>A0A162XXK8_DIDRA</name>
<evidence type="ECO:0000313" key="9">
    <source>
        <dbReference type="Proteomes" id="UP000076837"/>
    </source>
</evidence>